<dbReference type="Pfam" id="PF25969">
    <property type="entry name" value="NUDT9_N"/>
    <property type="match status" value="1"/>
</dbReference>
<dbReference type="AlphaFoldDB" id="A0A3R9E8N4"/>
<dbReference type="Pfam" id="PF00293">
    <property type="entry name" value="NUDIX"/>
    <property type="match status" value="1"/>
</dbReference>
<evidence type="ECO:0000256" key="4">
    <source>
        <dbReference type="SAM" id="MobiDB-lite"/>
    </source>
</evidence>
<feature type="domain" description="Nudix hydrolase" evidence="5">
    <location>
        <begin position="126"/>
        <end position="263"/>
    </location>
</feature>
<dbReference type="OrthoDB" id="9761969at2"/>
<evidence type="ECO:0000259" key="5">
    <source>
        <dbReference type="PROSITE" id="PS51462"/>
    </source>
</evidence>
<dbReference type="EMBL" id="RSEC01000002">
    <property type="protein sequence ID" value="RSD26455.1"/>
    <property type="molecule type" value="Genomic_DNA"/>
</dbReference>
<comment type="similarity">
    <text evidence="1 3">Belongs to the Nudix hydrolase family.</text>
</comment>
<dbReference type="PROSITE" id="PS00893">
    <property type="entry name" value="NUDIX_BOX"/>
    <property type="match status" value="1"/>
</dbReference>
<dbReference type="InterPro" id="IPR000086">
    <property type="entry name" value="NUDIX_hydrolase_dom"/>
</dbReference>
<dbReference type="SUPFAM" id="SSF55811">
    <property type="entry name" value="Nudix"/>
    <property type="match status" value="1"/>
</dbReference>
<dbReference type="InterPro" id="IPR015797">
    <property type="entry name" value="NUDIX_hydrolase-like_dom_sf"/>
</dbReference>
<accession>A0A3R9E8N4</accession>
<dbReference type="PANTHER" id="PTHR43736:SF1">
    <property type="entry name" value="DIHYDRONEOPTERIN TRIPHOSPHATE DIPHOSPHATASE"/>
    <property type="match status" value="1"/>
</dbReference>
<protein>
    <submittedName>
        <fullName evidence="6">NUDIX domain-containing protein</fullName>
    </submittedName>
</protein>
<reference evidence="6 7" key="1">
    <citation type="submission" date="2018-12" db="EMBL/GenBank/DDBJ databases">
        <title>Amycolatopsis eburnea sp. nov. actinomycete associate with arbuscular mycorrhiza fungal spore.</title>
        <authorList>
            <person name="Lumyong S."/>
            <person name="Chaiya L."/>
        </authorList>
    </citation>
    <scope>NUCLEOTIDE SEQUENCE [LARGE SCALE GENOMIC DNA]</scope>
    <source>
        <strain evidence="6 7">GLM-1</strain>
    </source>
</reference>
<dbReference type="Gene3D" id="3.90.79.10">
    <property type="entry name" value="Nucleoside Triphosphate Pyrophosphohydrolase"/>
    <property type="match status" value="1"/>
</dbReference>
<feature type="region of interest" description="Disordered" evidence="4">
    <location>
        <begin position="1"/>
        <end position="20"/>
    </location>
</feature>
<dbReference type="PRINTS" id="PR00502">
    <property type="entry name" value="NUDIXFAMILY"/>
</dbReference>
<dbReference type="PANTHER" id="PTHR43736">
    <property type="entry name" value="ADP-RIBOSE PYROPHOSPHATASE"/>
    <property type="match status" value="1"/>
</dbReference>
<dbReference type="Proteomes" id="UP000267081">
    <property type="component" value="Unassembled WGS sequence"/>
</dbReference>
<dbReference type="InterPro" id="IPR020084">
    <property type="entry name" value="NUDIX_hydrolase_CS"/>
</dbReference>
<feature type="compositionally biased region" description="Basic and acidic residues" evidence="4">
    <location>
        <begin position="11"/>
        <end position="20"/>
    </location>
</feature>
<dbReference type="GO" id="GO:0016787">
    <property type="term" value="F:hydrolase activity"/>
    <property type="evidence" value="ECO:0007669"/>
    <property type="project" value="UniProtKB-KW"/>
</dbReference>
<dbReference type="PROSITE" id="PS51462">
    <property type="entry name" value="NUDIX"/>
    <property type="match status" value="1"/>
</dbReference>
<comment type="caution">
    <text evidence="6">The sequence shown here is derived from an EMBL/GenBank/DDBJ whole genome shotgun (WGS) entry which is preliminary data.</text>
</comment>
<evidence type="ECO:0000256" key="1">
    <source>
        <dbReference type="ARBA" id="ARBA00005582"/>
    </source>
</evidence>
<organism evidence="6 7">
    <name type="scientific">Amycolatopsis eburnea</name>
    <dbReference type="NCBI Taxonomy" id="2267691"/>
    <lineage>
        <taxon>Bacteria</taxon>
        <taxon>Bacillati</taxon>
        <taxon>Actinomycetota</taxon>
        <taxon>Actinomycetes</taxon>
        <taxon>Pseudonocardiales</taxon>
        <taxon>Pseudonocardiaceae</taxon>
        <taxon>Amycolatopsis</taxon>
    </lineage>
</organism>
<evidence type="ECO:0000256" key="2">
    <source>
        <dbReference type="ARBA" id="ARBA00022801"/>
    </source>
</evidence>
<keyword evidence="7" id="KW-1185">Reference proteome</keyword>
<dbReference type="InterPro" id="IPR020476">
    <property type="entry name" value="Nudix_hydrolase"/>
</dbReference>
<evidence type="ECO:0000313" key="6">
    <source>
        <dbReference type="EMBL" id="RSD26455.1"/>
    </source>
</evidence>
<keyword evidence="2 3" id="KW-0378">Hydrolase</keyword>
<proteinExistence type="inferred from homology"/>
<name>A0A3R9E8N4_9PSEU</name>
<evidence type="ECO:0000313" key="7">
    <source>
        <dbReference type="Proteomes" id="UP000267081"/>
    </source>
</evidence>
<sequence length="274" mass="29929">MGVARATAQSRRTELLRGEPDAAELWATGKTAPVDHPGVKVPANMRSWSTPWPAYLPVDITPAELQTTGLTASVLEGWAEPYPEIDDVPDWQARHDQALVRFDFDDRWRPLNPQGRAGRTGRNLGKWGENAAADPIVVAGTGEDRRVLLIRRKDVGRWAIPGGMVDPGETAPATLVRELREETGVDLAATTPVVLGRAVVDDWRNTDHAWVASTAALFELEETVPATAGDDAADARWWPLPDDVDELAAALASEGGLYEPHRPLLRQALEHLAR</sequence>
<evidence type="ECO:0000256" key="3">
    <source>
        <dbReference type="RuleBase" id="RU003476"/>
    </source>
</evidence>
<gene>
    <name evidence="6" type="ORF">EIY87_00115</name>
</gene>